<feature type="compositionally biased region" description="Gly residues" evidence="1">
    <location>
        <begin position="48"/>
        <end position="63"/>
    </location>
</feature>
<organism evidence="3 4">
    <name type="scientific">Paracoccus onchidii</name>
    <dbReference type="NCBI Taxonomy" id="3017813"/>
    <lineage>
        <taxon>Bacteria</taxon>
        <taxon>Pseudomonadati</taxon>
        <taxon>Pseudomonadota</taxon>
        <taxon>Alphaproteobacteria</taxon>
        <taxon>Rhodobacterales</taxon>
        <taxon>Paracoccaceae</taxon>
        <taxon>Paracoccus</taxon>
    </lineage>
</organism>
<sequence length="176" mass="18362">MIINTGGTTLIALLSALVATSSIAEARGGFGGGRMGGMHMGGAGHMGGGSHFGGGAHAGGGHHGGGHHGGDHHGGDHHDGDHHGGDHHHDHHHDDDHHHHHGPAPAPYWPGYWDDGDDFFWGATAGLAIGSMVDSVPADCRDVQVDKHLYKQCGNSWFQAAYSGHQLVYISVEDPR</sequence>
<evidence type="ECO:0000256" key="2">
    <source>
        <dbReference type="SAM" id="SignalP"/>
    </source>
</evidence>
<evidence type="ECO:0000313" key="3">
    <source>
        <dbReference type="EMBL" id="MDB6178320.1"/>
    </source>
</evidence>
<keyword evidence="4" id="KW-1185">Reference proteome</keyword>
<proteinExistence type="predicted"/>
<gene>
    <name evidence="3" type="ORF">PAF17_12515</name>
</gene>
<dbReference type="Proteomes" id="UP001165641">
    <property type="component" value="Unassembled WGS sequence"/>
</dbReference>
<name>A0ABT4ZHW9_9RHOB</name>
<feature type="signal peptide" evidence="2">
    <location>
        <begin position="1"/>
        <end position="26"/>
    </location>
</feature>
<reference evidence="3" key="1">
    <citation type="submission" date="2022-12" db="EMBL/GenBank/DDBJ databases">
        <title>Paracoccus onchidii sp. nov., isolated from a marine invertebrate from the South China Sea.</title>
        <authorList>
            <person name="Xu S."/>
            <person name="Liu Z."/>
            <person name="Xu Y."/>
        </authorList>
    </citation>
    <scope>NUCLEOTIDE SEQUENCE</scope>
    <source>
        <strain evidence="3">Z330</strain>
    </source>
</reference>
<feature type="chain" id="PRO_5045489261" evidence="2">
    <location>
        <begin position="27"/>
        <end position="176"/>
    </location>
</feature>
<keyword evidence="2" id="KW-0732">Signal</keyword>
<evidence type="ECO:0000256" key="1">
    <source>
        <dbReference type="SAM" id="MobiDB-lite"/>
    </source>
</evidence>
<comment type="caution">
    <text evidence="3">The sequence shown here is derived from an EMBL/GenBank/DDBJ whole genome shotgun (WGS) entry which is preliminary data.</text>
</comment>
<accession>A0ABT4ZHW9</accession>
<protein>
    <submittedName>
        <fullName evidence="3">Uncharacterized protein</fullName>
    </submittedName>
</protein>
<dbReference type="EMBL" id="JAQBIE010000015">
    <property type="protein sequence ID" value="MDB6178320.1"/>
    <property type="molecule type" value="Genomic_DNA"/>
</dbReference>
<evidence type="ECO:0000313" key="4">
    <source>
        <dbReference type="Proteomes" id="UP001165641"/>
    </source>
</evidence>
<feature type="compositionally biased region" description="Basic and acidic residues" evidence="1">
    <location>
        <begin position="68"/>
        <end position="97"/>
    </location>
</feature>
<feature type="region of interest" description="Disordered" evidence="1">
    <location>
        <begin position="48"/>
        <end position="102"/>
    </location>
</feature>
<dbReference type="RefSeq" id="WP_271889442.1">
    <property type="nucleotide sequence ID" value="NZ_JAQBIE010000015.1"/>
</dbReference>